<dbReference type="RefSeq" id="WP_192755648.1">
    <property type="nucleotide sequence ID" value="NZ_BAABJL010000164.1"/>
</dbReference>
<protein>
    <submittedName>
        <fullName evidence="1">Uncharacterized protein</fullName>
    </submittedName>
</protein>
<organism evidence="1 2">
    <name type="scientific">Actinopolymorpha pittospori</name>
    <dbReference type="NCBI Taxonomy" id="648752"/>
    <lineage>
        <taxon>Bacteria</taxon>
        <taxon>Bacillati</taxon>
        <taxon>Actinomycetota</taxon>
        <taxon>Actinomycetes</taxon>
        <taxon>Propionibacteriales</taxon>
        <taxon>Actinopolymorphaceae</taxon>
        <taxon>Actinopolymorpha</taxon>
    </lineage>
</organism>
<evidence type="ECO:0000313" key="1">
    <source>
        <dbReference type="EMBL" id="MBE1612642.1"/>
    </source>
</evidence>
<sequence length="107" mass="12054">MHGADLNWLAPWSGQTPLDAARRQRHQEARHLAAQPINDPGGVAGELPPRERSAWTHYAFMQFDLPLAEPLALLDDEEDHALEYEASRSSADEIDAKMRSEVLRLLD</sequence>
<keyword evidence="2" id="KW-1185">Reference proteome</keyword>
<reference evidence="1" key="1">
    <citation type="submission" date="2020-10" db="EMBL/GenBank/DDBJ databases">
        <title>Sequencing the genomes of 1000 actinobacteria strains.</title>
        <authorList>
            <person name="Klenk H.-P."/>
        </authorList>
    </citation>
    <scope>NUCLEOTIDE SEQUENCE</scope>
    <source>
        <strain evidence="1">DSM 45354</strain>
    </source>
</reference>
<comment type="caution">
    <text evidence="1">The sequence shown here is derived from an EMBL/GenBank/DDBJ whole genome shotgun (WGS) entry which is preliminary data.</text>
</comment>
<proteinExistence type="predicted"/>
<accession>A0A927NBU0</accession>
<name>A0A927NBU0_9ACTN</name>
<dbReference type="EMBL" id="JADBEM010000001">
    <property type="protein sequence ID" value="MBE1612642.1"/>
    <property type="molecule type" value="Genomic_DNA"/>
</dbReference>
<evidence type="ECO:0000313" key="2">
    <source>
        <dbReference type="Proteomes" id="UP000638648"/>
    </source>
</evidence>
<gene>
    <name evidence="1" type="ORF">HEB94_009490</name>
</gene>
<dbReference type="Proteomes" id="UP000638648">
    <property type="component" value="Unassembled WGS sequence"/>
</dbReference>
<dbReference type="AlphaFoldDB" id="A0A927NBU0"/>